<feature type="region of interest" description="Disordered" evidence="9">
    <location>
        <begin position="116"/>
        <end position="138"/>
    </location>
</feature>
<dbReference type="PANTHER" id="PTHR10768">
    <property type="entry name" value="60S RIBOSOMAL PROTEIN L37"/>
    <property type="match status" value="1"/>
</dbReference>
<evidence type="ECO:0008006" key="12">
    <source>
        <dbReference type="Google" id="ProtNLM"/>
    </source>
</evidence>
<dbReference type="AlphaFoldDB" id="A0A4S8JI68"/>
<dbReference type="Gene3D" id="2.20.25.30">
    <property type="match status" value="1"/>
</dbReference>
<dbReference type="InterPro" id="IPR018267">
    <property type="entry name" value="Ribosomal_eL37_CS"/>
</dbReference>
<keyword evidence="8" id="KW-0687">Ribonucleoprotein</keyword>
<dbReference type="InterPro" id="IPR011331">
    <property type="entry name" value="Ribosomal_eL37/eL43"/>
</dbReference>
<evidence type="ECO:0000313" key="11">
    <source>
        <dbReference type="Proteomes" id="UP000317650"/>
    </source>
</evidence>
<keyword evidence="11" id="KW-1185">Reference proteome</keyword>
<keyword evidence="3" id="KW-0699">rRNA-binding</keyword>
<dbReference type="STRING" id="52838.A0A4S8JI68"/>
<evidence type="ECO:0000256" key="9">
    <source>
        <dbReference type="SAM" id="MobiDB-lite"/>
    </source>
</evidence>
<keyword evidence="2" id="KW-0479">Metal-binding</keyword>
<accession>A0A4S8JI68</accession>
<evidence type="ECO:0000256" key="1">
    <source>
        <dbReference type="ARBA" id="ARBA00009805"/>
    </source>
</evidence>
<dbReference type="Proteomes" id="UP000317650">
    <property type="component" value="Chromosome 7"/>
</dbReference>
<comment type="similarity">
    <text evidence="1">Belongs to the eukaryotic ribosomal protein eL37 family.</text>
</comment>
<dbReference type="EMBL" id="PYDT01000005">
    <property type="protein sequence ID" value="THU60974.1"/>
    <property type="molecule type" value="Genomic_DNA"/>
</dbReference>
<evidence type="ECO:0000256" key="3">
    <source>
        <dbReference type="ARBA" id="ARBA00022730"/>
    </source>
</evidence>
<dbReference type="PANTHER" id="PTHR10768:SF43">
    <property type="entry name" value="RIBOSOMAL PROTEIN L37"/>
    <property type="match status" value="1"/>
</dbReference>
<name>A0A4S8JI68_MUSBA</name>
<reference evidence="10 11" key="1">
    <citation type="journal article" date="2019" name="Nat. Plants">
        <title>Genome sequencing of Musa balbisiana reveals subgenome evolution and function divergence in polyploid bananas.</title>
        <authorList>
            <person name="Yao X."/>
        </authorList>
    </citation>
    <scope>NUCLEOTIDE SEQUENCE [LARGE SCALE GENOMIC DNA]</scope>
    <source>
        <strain evidence="11">cv. DH-PKW</strain>
        <tissue evidence="10">Leaves</tissue>
    </source>
</reference>
<dbReference type="InterPro" id="IPR011332">
    <property type="entry name" value="Ribosomal_zn-bd"/>
</dbReference>
<evidence type="ECO:0000313" key="10">
    <source>
        <dbReference type="EMBL" id="THU60974.1"/>
    </source>
</evidence>
<dbReference type="GO" id="GO:0003735">
    <property type="term" value="F:structural constituent of ribosome"/>
    <property type="evidence" value="ECO:0007669"/>
    <property type="project" value="InterPro"/>
</dbReference>
<dbReference type="Pfam" id="PF01907">
    <property type="entry name" value="Ribosomal_L37e"/>
    <property type="match status" value="1"/>
</dbReference>
<dbReference type="GO" id="GO:0022625">
    <property type="term" value="C:cytosolic large ribosomal subunit"/>
    <property type="evidence" value="ECO:0007669"/>
    <property type="project" value="TreeGrafter"/>
</dbReference>
<proteinExistence type="inferred from homology"/>
<organism evidence="10 11">
    <name type="scientific">Musa balbisiana</name>
    <name type="common">Banana</name>
    <dbReference type="NCBI Taxonomy" id="52838"/>
    <lineage>
        <taxon>Eukaryota</taxon>
        <taxon>Viridiplantae</taxon>
        <taxon>Streptophyta</taxon>
        <taxon>Embryophyta</taxon>
        <taxon>Tracheophyta</taxon>
        <taxon>Spermatophyta</taxon>
        <taxon>Magnoliopsida</taxon>
        <taxon>Liliopsida</taxon>
        <taxon>Zingiberales</taxon>
        <taxon>Musaceae</taxon>
        <taxon>Musa</taxon>
    </lineage>
</organism>
<keyword evidence="6" id="KW-0694">RNA-binding</keyword>
<keyword evidence="5" id="KW-0862">Zinc</keyword>
<keyword evidence="7" id="KW-0689">Ribosomal protein</keyword>
<evidence type="ECO:0000256" key="8">
    <source>
        <dbReference type="ARBA" id="ARBA00023274"/>
    </source>
</evidence>
<evidence type="ECO:0000256" key="7">
    <source>
        <dbReference type="ARBA" id="ARBA00022980"/>
    </source>
</evidence>
<evidence type="ECO:0000256" key="4">
    <source>
        <dbReference type="ARBA" id="ARBA00022771"/>
    </source>
</evidence>
<dbReference type="PROSITE" id="PS01077">
    <property type="entry name" value="RIBOSOMAL_L37E"/>
    <property type="match status" value="1"/>
</dbReference>
<dbReference type="GO" id="GO:0019843">
    <property type="term" value="F:rRNA binding"/>
    <property type="evidence" value="ECO:0007669"/>
    <property type="project" value="UniProtKB-KW"/>
</dbReference>
<sequence>MKNLGHRIEAALLGFSASWRRLGLTPSFVYSGRSQPSIWAPAAVALEARVLSRAPPMGKGTGSFGKRRNKTHTLCVRCGRRSFHLQKSRCGACGYPSSRIRKCALSTPQLECEGYPKEDDGNWEDEAPPPRATPLQEQLPRRCASSPKEEVRGCGIAVVCGRRDRYCASTVNHFGCARMDFICLIFMEFHWELCIMKLKDCLWHLYSVT</sequence>
<protein>
    <recommendedName>
        <fullName evidence="12">Ribosomal protein L37</fullName>
    </recommendedName>
</protein>
<dbReference type="GO" id="GO:0008270">
    <property type="term" value="F:zinc ion binding"/>
    <property type="evidence" value="ECO:0007669"/>
    <property type="project" value="UniProtKB-KW"/>
</dbReference>
<evidence type="ECO:0000256" key="5">
    <source>
        <dbReference type="ARBA" id="ARBA00022833"/>
    </source>
</evidence>
<evidence type="ECO:0000256" key="2">
    <source>
        <dbReference type="ARBA" id="ARBA00022723"/>
    </source>
</evidence>
<dbReference type="GO" id="GO:0006412">
    <property type="term" value="P:translation"/>
    <property type="evidence" value="ECO:0007669"/>
    <property type="project" value="InterPro"/>
</dbReference>
<comment type="caution">
    <text evidence="10">The sequence shown here is derived from an EMBL/GenBank/DDBJ whole genome shotgun (WGS) entry which is preliminary data.</text>
</comment>
<dbReference type="SUPFAM" id="SSF57829">
    <property type="entry name" value="Zn-binding ribosomal proteins"/>
    <property type="match status" value="1"/>
</dbReference>
<keyword evidence="4" id="KW-0863">Zinc-finger</keyword>
<gene>
    <name evidence="10" type="ORF">C4D60_Mb07t18390</name>
</gene>
<evidence type="ECO:0000256" key="6">
    <source>
        <dbReference type="ARBA" id="ARBA00022884"/>
    </source>
</evidence>
<dbReference type="InterPro" id="IPR001569">
    <property type="entry name" value="Ribosomal_eL37"/>
</dbReference>